<protein>
    <recommendedName>
        <fullName evidence="5">Cell wall protein</fullName>
    </recommendedName>
</protein>
<dbReference type="OrthoDB" id="5089392at2759"/>
<evidence type="ECO:0000256" key="2">
    <source>
        <dbReference type="SAM" id="SignalP"/>
    </source>
</evidence>
<evidence type="ECO:0008006" key="5">
    <source>
        <dbReference type="Google" id="ProtNLM"/>
    </source>
</evidence>
<keyword evidence="4" id="KW-1185">Reference proteome</keyword>
<feature type="region of interest" description="Disordered" evidence="1">
    <location>
        <begin position="111"/>
        <end position="130"/>
    </location>
</feature>
<dbReference type="Proteomes" id="UP001150941">
    <property type="component" value="Unassembled WGS sequence"/>
</dbReference>
<comment type="caution">
    <text evidence="3">The sequence shown here is derived from an EMBL/GenBank/DDBJ whole genome shotgun (WGS) entry which is preliminary data.</text>
</comment>
<accession>A0A9W9PK97</accession>
<feature type="chain" id="PRO_5040743300" description="Cell wall protein" evidence="2">
    <location>
        <begin position="23"/>
        <end position="130"/>
    </location>
</feature>
<sequence>MRFSVVASTLALISAANAAVSAQQMVTNIDAITSKSSETNDIAKTISITNLFSTVPQVINKFRGLITIITQDNDAMESKRSLMARQECLNVEDIANCLKDLEEIISDPAEILGGEKKKRQSPGYSDTDQV</sequence>
<feature type="signal peptide" evidence="2">
    <location>
        <begin position="1"/>
        <end position="22"/>
    </location>
</feature>
<name>A0A9W9PK97_9EURO</name>
<evidence type="ECO:0000313" key="4">
    <source>
        <dbReference type="Proteomes" id="UP001150941"/>
    </source>
</evidence>
<dbReference type="AlphaFoldDB" id="A0A9W9PK97"/>
<gene>
    <name evidence="3" type="ORF">N7468_001835</name>
</gene>
<reference evidence="3" key="2">
    <citation type="journal article" date="2023" name="IMA Fungus">
        <title>Comparative genomic study of the Penicillium genus elucidates a diverse pangenome and 15 lateral gene transfer events.</title>
        <authorList>
            <person name="Petersen C."/>
            <person name="Sorensen T."/>
            <person name="Nielsen M.R."/>
            <person name="Sondergaard T.E."/>
            <person name="Sorensen J.L."/>
            <person name="Fitzpatrick D.A."/>
            <person name="Frisvad J.C."/>
            <person name="Nielsen K.L."/>
        </authorList>
    </citation>
    <scope>NUCLEOTIDE SEQUENCE</scope>
    <source>
        <strain evidence="3">IBT 19713</strain>
    </source>
</reference>
<reference evidence="3" key="1">
    <citation type="submission" date="2022-11" db="EMBL/GenBank/DDBJ databases">
        <authorList>
            <person name="Petersen C."/>
        </authorList>
    </citation>
    <scope>NUCLEOTIDE SEQUENCE</scope>
    <source>
        <strain evidence="3">IBT 19713</strain>
    </source>
</reference>
<dbReference type="GeneID" id="83198435"/>
<keyword evidence="2" id="KW-0732">Signal</keyword>
<proteinExistence type="predicted"/>
<evidence type="ECO:0000313" key="3">
    <source>
        <dbReference type="EMBL" id="KAJ5246852.1"/>
    </source>
</evidence>
<dbReference type="EMBL" id="JAPQKS010000002">
    <property type="protein sequence ID" value="KAJ5246852.1"/>
    <property type="molecule type" value="Genomic_DNA"/>
</dbReference>
<evidence type="ECO:0000256" key="1">
    <source>
        <dbReference type="SAM" id="MobiDB-lite"/>
    </source>
</evidence>
<dbReference type="RefSeq" id="XP_058334273.1">
    <property type="nucleotide sequence ID" value="XM_058471132.1"/>
</dbReference>
<organism evidence="3 4">
    <name type="scientific">Penicillium chermesinum</name>
    <dbReference type="NCBI Taxonomy" id="63820"/>
    <lineage>
        <taxon>Eukaryota</taxon>
        <taxon>Fungi</taxon>
        <taxon>Dikarya</taxon>
        <taxon>Ascomycota</taxon>
        <taxon>Pezizomycotina</taxon>
        <taxon>Eurotiomycetes</taxon>
        <taxon>Eurotiomycetidae</taxon>
        <taxon>Eurotiales</taxon>
        <taxon>Aspergillaceae</taxon>
        <taxon>Penicillium</taxon>
    </lineage>
</organism>